<dbReference type="InterPro" id="IPR011991">
    <property type="entry name" value="ArsR-like_HTH"/>
</dbReference>
<dbReference type="FunFam" id="1.10.10.10:FF:000279">
    <property type="entry name" value="Transcriptional regulator, ArsR family"/>
    <property type="match status" value="1"/>
</dbReference>
<dbReference type="GO" id="GO:0003677">
    <property type="term" value="F:DNA binding"/>
    <property type="evidence" value="ECO:0007669"/>
    <property type="project" value="UniProtKB-KW"/>
</dbReference>
<dbReference type="CDD" id="cd00090">
    <property type="entry name" value="HTH_ARSR"/>
    <property type="match status" value="1"/>
</dbReference>
<proteinExistence type="predicted"/>
<keyword evidence="7" id="KW-1185">Reference proteome</keyword>
<evidence type="ECO:0000259" key="5">
    <source>
        <dbReference type="PROSITE" id="PS50987"/>
    </source>
</evidence>
<keyword evidence="3" id="KW-0238">DNA-binding</keyword>
<sequence length="114" mass="12814">MQPVAFFKALADETRLKCLLLIQREGELCVCELMAALSEIQPKISRHLAQLKKAGILVDRRQGQWVFYQINPELSAWCQQVLAQSCEANSPFLAESMQNLCSMGARPERAKACC</sequence>
<dbReference type="PANTHER" id="PTHR33154:SF18">
    <property type="entry name" value="ARSENICAL RESISTANCE OPERON REPRESSOR"/>
    <property type="match status" value="1"/>
</dbReference>
<dbReference type="PANTHER" id="PTHR33154">
    <property type="entry name" value="TRANSCRIPTIONAL REGULATOR, ARSR FAMILY"/>
    <property type="match status" value="1"/>
</dbReference>
<dbReference type="AlphaFoldDB" id="A0A220UR06"/>
<dbReference type="KEGG" id="sbj:CF168_18185"/>
<evidence type="ECO:0000313" key="6">
    <source>
        <dbReference type="EMBL" id="ASK70638.1"/>
    </source>
</evidence>
<keyword evidence="1" id="KW-0059">Arsenical resistance</keyword>
<evidence type="ECO:0000256" key="3">
    <source>
        <dbReference type="ARBA" id="ARBA00023125"/>
    </source>
</evidence>
<dbReference type="EMBL" id="CP022358">
    <property type="protein sequence ID" value="ASK70638.1"/>
    <property type="molecule type" value="Genomic_DNA"/>
</dbReference>
<dbReference type="GO" id="GO:0046685">
    <property type="term" value="P:response to arsenic-containing substance"/>
    <property type="evidence" value="ECO:0007669"/>
    <property type="project" value="UniProtKB-KW"/>
</dbReference>
<dbReference type="Pfam" id="PF01022">
    <property type="entry name" value="HTH_5"/>
    <property type="match status" value="1"/>
</dbReference>
<evidence type="ECO:0000256" key="1">
    <source>
        <dbReference type="ARBA" id="ARBA00022849"/>
    </source>
</evidence>
<evidence type="ECO:0000256" key="2">
    <source>
        <dbReference type="ARBA" id="ARBA00023015"/>
    </source>
</evidence>
<dbReference type="PROSITE" id="PS50987">
    <property type="entry name" value="HTH_ARSR_2"/>
    <property type="match status" value="1"/>
</dbReference>
<organism evidence="6 7">
    <name type="scientific">Shewanella bicestrii</name>
    <dbReference type="NCBI Taxonomy" id="2018305"/>
    <lineage>
        <taxon>Bacteria</taxon>
        <taxon>Pseudomonadati</taxon>
        <taxon>Pseudomonadota</taxon>
        <taxon>Gammaproteobacteria</taxon>
        <taxon>Alteromonadales</taxon>
        <taxon>Shewanellaceae</taxon>
        <taxon>Shewanella</taxon>
    </lineage>
</organism>
<keyword evidence="2" id="KW-0805">Transcription regulation</keyword>
<gene>
    <name evidence="6" type="ORF">CF168_18185</name>
</gene>
<dbReference type="NCBIfam" id="NF033788">
    <property type="entry name" value="HTH_metalloreg"/>
    <property type="match status" value="1"/>
</dbReference>
<dbReference type="InterPro" id="IPR036388">
    <property type="entry name" value="WH-like_DNA-bd_sf"/>
</dbReference>
<dbReference type="RefSeq" id="WP_011627301.1">
    <property type="nucleotide sequence ID" value="NZ_CP022358.1"/>
</dbReference>
<evidence type="ECO:0000313" key="7">
    <source>
        <dbReference type="Proteomes" id="UP000198367"/>
    </source>
</evidence>
<dbReference type="SUPFAM" id="SSF46785">
    <property type="entry name" value="Winged helix' DNA-binding domain"/>
    <property type="match status" value="1"/>
</dbReference>
<evidence type="ECO:0000256" key="4">
    <source>
        <dbReference type="ARBA" id="ARBA00023163"/>
    </source>
</evidence>
<reference evidence="6 7" key="1">
    <citation type="submission" date="2017-07" db="EMBL/GenBank/DDBJ databases">
        <title>Phenotypical and genomic characterization of a clinical isolate of Shewanella bicestrii sp. nov. producing an extended-spectrum beta-lactamase and a new oxacillinase variant.</title>
        <authorList>
            <person name="Jousset A.B."/>
            <person name="Bonnin R.A."/>
            <person name="Girlich D."/>
            <person name="Dabos L."/>
            <person name="Potron A."/>
            <person name="Dortet L."/>
            <person name="Glaser P."/>
            <person name="Naas T."/>
        </authorList>
    </citation>
    <scope>NUCLEOTIDE SEQUENCE [LARGE SCALE GENOMIC DNA]</scope>
    <source>
        <strain evidence="6 7">JAB-1</strain>
    </source>
</reference>
<dbReference type="Gene3D" id="1.10.10.10">
    <property type="entry name" value="Winged helix-like DNA-binding domain superfamily/Winged helix DNA-binding domain"/>
    <property type="match status" value="1"/>
</dbReference>
<dbReference type="InterPro" id="IPR001845">
    <property type="entry name" value="HTH_ArsR_DNA-bd_dom"/>
</dbReference>
<accession>A0A220UR06</accession>
<dbReference type="Proteomes" id="UP000198367">
    <property type="component" value="Chromosome"/>
</dbReference>
<name>A0A220UR06_9GAMM</name>
<feature type="domain" description="HTH arsR-type" evidence="5">
    <location>
        <begin position="1"/>
        <end position="89"/>
    </location>
</feature>
<dbReference type="NCBIfam" id="NF007528">
    <property type="entry name" value="PRK10141.1"/>
    <property type="match status" value="1"/>
</dbReference>
<dbReference type="InterPro" id="IPR051081">
    <property type="entry name" value="HTH_MetalResp_TranReg"/>
</dbReference>
<dbReference type="GO" id="GO:0003700">
    <property type="term" value="F:DNA-binding transcription factor activity"/>
    <property type="evidence" value="ECO:0007669"/>
    <property type="project" value="InterPro"/>
</dbReference>
<dbReference type="InterPro" id="IPR036390">
    <property type="entry name" value="WH_DNA-bd_sf"/>
</dbReference>
<dbReference type="PRINTS" id="PR00778">
    <property type="entry name" value="HTHARSR"/>
</dbReference>
<protein>
    <submittedName>
        <fullName evidence="6">Transcriptional regulator</fullName>
    </submittedName>
</protein>
<dbReference type="SMART" id="SM00418">
    <property type="entry name" value="HTH_ARSR"/>
    <property type="match status" value="1"/>
</dbReference>
<keyword evidence="4" id="KW-0804">Transcription</keyword>